<accession>A0A164Q3R9</accession>
<feature type="region of interest" description="Disordered" evidence="1">
    <location>
        <begin position="71"/>
        <end position="120"/>
    </location>
</feature>
<sequence length="253" mass="28190">MAAVRSRVLNIASASTSRLEKPTYNAIFPLRDTPPNVAESSEQSRLGPGHALRVEYKLPDAHQSLNTIGLRDAPRRPYHPLPNNIVTPVTNSTPITSAKPKEGRKKALKTRKNLKKTKNNTKNTERFRRAKSGCCKKHLKKVNAAREAAAVPEAAAMYLRAVISTGMGEVTKGSRWSMSAGEKLQQEMLMNPSPEQLLYRAVQRAQMERLARRRKELEHKMEKNKADFDEAKPNTPVLHATPPLLQATDTSAL</sequence>
<evidence type="ECO:0000256" key="1">
    <source>
        <dbReference type="SAM" id="MobiDB-lite"/>
    </source>
</evidence>
<reference evidence="2 3" key="1">
    <citation type="journal article" date="2016" name="Mol. Biol. Evol.">
        <title>Comparative Genomics of Early-Diverging Mushroom-Forming Fungi Provides Insights into the Origins of Lignocellulose Decay Capabilities.</title>
        <authorList>
            <person name="Nagy L.G."/>
            <person name="Riley R."/>
            <person name="Tritt A."/>
            <person name="Adam C."/>
            <person name="Daum C."/>
            <person name="Floudas D."/>
            <person name="Sun H."/>
            <person name="Yadav J.S."/>
            <person name="Pangilinan J."/>
            <person name="Larsson K.H."/>
            <person name="Matsuura K."/>
            <person name="Barry K."/>
            <person name="Labutti K."/>
            <person name="Kuo R."/>
            <person name="Ohm R.A."/>
            <person name="Bhattacharya S.S."/>
            <person name="Shirouzu T."/>
            <person name="Yoshinaga Y."/>
            <person name="Martin F.M."/>
            <person name="Grigoriev I.V."/>
            <person name="Hibbett D.S."/>
        </authorList>
    </citation>
    <scope>NUCLEOTIDE SEQUENCE [LARGE SCALE GENOMIC DNA]</scope>
    <source>
        <strain evidence="2 3">HHB9708</strain>
    </source>
</reference>
<feature type="compositionally biased region" description="Basic and acidic residues" evidence="1">
    <location>
        <begin position="220"/>
        <end position="232"/>
    </location>
</feature>
<organism evidence="2 3">
    <name type="scientific">Sistotremastrum niveocremeum HHB9708</name>
    <dbReference type="NCBI Taxonomy" id="1314777"/>
    <lineage>
        <taxon>Eukaryota</taxon>
        <taxon>Fungi</taxon>
        <taxon>Dikarya</taxon>
        <taxon>Basidiomycota</taxon>
        <taxon>Agaricomycotina</taxon>
        <taxon>Agaricomycetes</taxon>
        <taxon>Sistotremastrales</taxon>
        <taxon>Sistotremastraceae</taxon>
        <taxon>Sertulicium</taxon>
        <taxon>Sertulicium niveocremeum</taxon>
    </lineage>
</organism>
<evidence type="ECO:0000313" key="2">
    <source>
        <dbReference type="EMBL" id="KZS89300.1"/>
    </source>
</evidence>
<keyword evidence="3" id="KW-1185">Reference proteome</keyword>
<dbReference type="Proteomes" id="UP000076722">
    <property type="component" value="Unassembled WGS sequence"/>
</dbReference>
<name>A0A164Q3R9_9AGAM</name>
<gene>
    <name evidence="2" type="ORF">SISNIDRAFT_469348</name>
</gene>
<evidence type="ECO:0000313" key="3">
    <source>
        <dbReference type="Proteomes" id="UP000076722"/>
    </source>
</evidence>
<proteinExistence type="predicted"/>
<feature type="compositionally biased region" description="Polar residues" evidence="1">
    <location>
        <begin position="84"/>
        <end position="96"/>
    </location>
</feature>
<dbReference type="EMBL" id="KV419428">
    <property type="protein sequence ID" value="KZS89300.1"/>
    <property type="molecule type" value="Genomic_DNA"/>
</dbReference>
<protein>
    <submittedName>
        <fullName evidence="2">Uncharacterized protein</fullName>
    </submittedName>
</protein>
<feature type="compositionally biased region" description="Basic residues" evidence="1">
    <location>
        <begin position="102"/>
        <end position="119"/>
    </location>
</feature>
<dbReference type="AlphaFoldDB" id="A0A164Q3R9"/>
<feature type="region of interest" description="Disordered" evidence="1">
    <location>
        <begin position="220"/>
        <end position="253"/>
    </location>
</feature>